<feature type="domain" description="HTH cro/C1-type" evidence="2">
    <location>
        <begin position="60"/>
        <end position="89"/>
    </location>
</feature>
<organism evidence="3 4">
    <name type="scientific">Streptomyces phaeofaciens</name>
    <dbReference type="NCBI Taxonomy" id="68254"/>
    <lineage>
        <taxon>Bacteria</taxon>
        <taxon>Bacillati</taxon>
        <taxon>Actinomycetota</taxon>
        <taxon>Actinomycetes</taxon>
        <taxon>Kitasatosporales</taxon>
        <taxon>Streptomycetaceae</taxon>
        <taxon>Streptomyces</taxon>
    </lineage>
</organism>
<dbReference type="Proteomes" id="UP000646776">
    <property type="component" value="Unassembled WGS sequence"/>
</dbReference>
<reference evidence="3" key="1">
    <citation type="journal article" date="2014" name="Int. J. Syst. Evol. Microbiol.">
        <title>Complete genome sequence of Corynebacterium casei LMG S-19264T (=DSM 44701T), isolated from a smear-ripened cheese.</title>
        <authorList>
            <consortium name="US DOE Joint Genome Institute (JGI-PGF)"/>
            <person name="Walter F."/>
            <person name="Albersmeier A."/>
            <person name="Kalinowski J."/>
            <person name="Ruckert C."/>
        </authorList>
    </citation>
    <scope>NUCLEOTIDE SEQUENCE</scope>
    <source>
        <strain evidence="3">JCM 4125</strain>
    </source>
</reference>
<keyword evidence="4" id="KW-1185">Reference proteome</keyword>
<dbReference type="SMART" id="SM00530">
    <property type="entry name" value="HTH_XRE"/>
    <property type="match status" value="2"/>
</dbReference>
<reference evidence="3" key="2">
    <citation type="submission" date="2020-09" db="EMBL/GenBank/DDBJ databases">
        <authorList>
            <person name="Sun Q."/>
            <person name="Ohkuma M."/>
        </authorList>
    </citation>
    <scope>NUCLEOTIDE SEQUENCE</scope>
    <source>
        <strain evidence="3">JCM 4125</strain>
    </source>
</reference>
<dbReference type="EMBL" id="BMSA01000002">
    <property type="protein sequence ID" value="GGT38672.1"/>
    <property type="molecule type" value="Genomic_DNA"/>
</dbReference>
<dbReference type="AlphaFoldDB" id="A0A918H512"/>
<feature type="region of interest" description="Disordered" evidence="1">
    <location>
        <begin position="241"/>
        <end position="262"/>
    </location>
</feature>
<dbReference type="InterPro" id="IPR010982">
    <property type="entry name" value="Lambda_DNA-bd_dom_sf"/>
</dbReference>
<sequence>MSEQPVVTAPGRSYGVPVPDLPFDAPAARRLRAALGLTADHVAHTLRTSYGLPLTTLALVAAWERGAATPTAAELTALAGVLWCSPAELLGRPGTLREHRLVRGLAAEDVARAVGHELPAYLRMEEAGRWRGTERQSAALAEVLGLTLPDLVAVTGAEARLAELLRAAVGTRWQAHVRAITKIVPLSRRLVEDALHDLHEDYQRRMVPTLSWGDNSTAGVASDAGRDFLDGIVEHFWSILQPGSRTPTPPRPSGPWAPSSAR</sequence>
<dbReference type="SUPFAM" id="SSF47413">
    <property type="entry name" value="lambda repressor-like DNA-binding domains"/>
    <property type="match status" value="2"/>
</dbReference>
<dbReference type="InterPro" id="IPR001387">
    <property type="entry name" value="Cro/C1-type_HTH"/>
</dbReference>
<evidence type="ECO:0000256" key="1">
    <source>
        <dbReference type="SAM" id="MobiDB-lite"/>
    </source>
</evidence>
<evidence type="ECO:0000259" key="2">
    <source>
        <dbReference type="PROSITE" id="PS50943"/>
    </source>
</evidence>
<dbReference type="GO" id="GO:0003677">
    <property type="term" value="F:DNA binding"/>
    <property type="evidence" value="ECO:0007669"/>
    <property type="project" value="UniProtKB-KW"/>
</dbReference>
<gene>
    <name evidence="3" type="ORF">GCM10010226_14010</name>
</gene>
<accession>A0A918H512</accession>
<proteinExistence type="predicted"/>
<dbReference type="Gene3D" id="1.10.260.40">
    <property type="entry name" value="lambda repressor-like DNA-binding domains"/>
    <property type="match status" value="1"/>
</dbReference>
<protein>
    <submittedName>
        <fullName evidence="3">DNA-binding protein</fullName>
    </submittedName>
</protein>
<evidence type="ECO:0000313" key="3">
    <source>
        <dbReference type="EMBL" id="GGT38672.1"/>
    </source>
</evidence>
<name>A0A918H512_9ACTN</name>
<comment type="caution">
    <text evidence="3">The sequence shown here is derived from an EMBL/GenBank/DDBJ whole genome shotgun (WGS) entry which is preliminary data.</text>
</comment>
<keyword evidence="3" id="KW-0238">DNA-binding</keyword>
<evidence type="ECO:0000313" key="4">
    <source>
        <dbReference type="Proteomes" id="UP000646776"/>
    </source>
</evidence>
<dbReference type="PROSITE" id="PS50943">
    <property type="entry name" value="HTH_CROC1"/>
    <property type="match status" value="1"/>
</dbReference>